<sequence>MSKLTLAAAFAAGYVVGAKAGRDRYEQIRASAQKVAENPQVQAAAGAVKEKAGEVAVTVAETAKEKASEAVGAVKEKAAETGPTIQAAP</sequence>
<keyword evidence="2" id="KW-1185">Reference proteome</keyword>
<dbReference type="EMBL" id="JBHMDG010000012">
    <property type="protein sequence ID" value="MFB9313461.1"/>
    <property type="molecule type" value="Genomic_DNA"/>
</dbReference>
<accession>A0ABV5K9W9</accession>
<comment type="caution">
    <text evidence="1">The sequence shown here is derived from an EMBL/GenBank/DDBJ whole genome shotgun (WGS) entry which is preliminary data.</text>
</comment>
<organism evidence="1 2">
    <name type="scientific">Nocardioides plantarum</name>
    <dbReference type="NCBI Taxonomy" id="29299"/>
    <lineage>
        <taxon>Bacteria</taxon>
        <taxon>Bacillati</taxon>
        <taxon>Actinomycetota</taxon>
        <taxon>Actinomycetes</taxon>
        <taxon>Propionibacteriales</taxon>
        <taxon>Nocardioidaceae</taxon>
        <taxon>Nocardioides</taxon>
    </lineage>
</organism>
<protein>
    <recommendedName>
        <fullName evidence="3">Protoporphyrinogen oxidase</fullName>
    </recommendedName>
</protein>
<dbReference type="Proteomes" id="UP001589750">
    <property type="component" value="Unassembled WGS sequence"/>
</dbReference>
<evidence type="ECO:0000313" key="2">
    <source>
        <dbReference type="Proteomes" id="UP001589750"/>
    </source>
</evidence>
<gene>
    <name evidence="1" type="ORF">ACFFRI_10440</name>
</gene>
<dbReference type="RefSeq" id="WP_211350747.1">
    <property type="nucleotide sequence ID" value="NZ_JBHMDG010000012.1"/>
</dbReference>
<evidence type="ECO:0008006" key="3">
    <source>
        <dbReference type="Google" id="ProtNLM"/>
    </source>
</evidence>
<name>A0ABV5K9W9_9ACTN</name>
<reference evidence="1 2" key="1">
    <citation type="submission" date="2024-09" db="EMBL/GenBank/DDBJ databases">
        <authorList>
            <person name="Sun Q."/>
            <person name="Mori K."/>
        </authorList>
    </citation>
    <scope>NUCLEOTIDE SEQUENCE [LARGE SCALE GENOMIC DNA]</scope>
    <source>
        <strain evidence="1 2">JCM 9626</strain>
    </source>
</reference>
<evidence type="ECO:0000313" key="1">
    <source>
        <dbReference type="EMBL" id="MFB9313461.1"/>
    </source>
</evidence>
<proteinExistence type="predicted"/>